<dbReference type="AlphaFoldDB" id="X1JTP8"/>
<proteinExistence type="predicted"/>
<evidence type="ECO:0000313" key="1">
    <source>
        <dbReference type="EMBL" id="GAH73178.1"/>
    </source>
</evidence>
<organism evidence="1">
    <name type="scientific">marine sediment metagenome</name>
    <dbReference type="NCBI Taxonomy" id="412755"/>
    <lineage>
        <taxon>unclassified sequences</taxon>
        <taxon>metagenomes</taxon>
        <taxon>ecological metagenomes</taxon>
    </lineage>
</organism>
<dbReference type="EMBL" id="BARU01033939">
    <property type="protein sequence ID" value="GAH73178.1"/>
    <property type="molecule type" value="Genomic_DNA"/>
</dbReference>
<reference evidence="1" key="1">
    <citation type="journal article" date="2014" name="Front. Microbiol.">
        <title>High frequency of phylogenetically diverse reductive dehalogenase-homologous genes in deep subseafloor sedimentary metagenomes.</title>
        <authorList>
            <person name="Kawai M."/>
            <person name="Futagami T."/>
            <person name="Toyoda A."/>
            <person name="Takaki Y."/>
            <person name="Nishi S."/>
            <person name="Hori S."/>
            <person name="Arai W."/>
            <person name="Tsubouchi T."/>
            <person name="Morono Y."/>
            <person name="Uchiyama I."/>
            <person name="Ito T."/>
            <person name="Fujiyama A."/>
            <person name="Inagaki F."/>
            <person name="Takami H."/>
        </authorList>
    </citation>
    <scope>NUCLEOTIDE SEQUENCE</scope>
    <source>
        <strain evidence="1">Expedition CK06-06</strain>
    </source>
</reference>
<accession>X1JTP8</accession>
<protein>
    <recommendedName>
        <fullName evidence="2">IrrE N-terminal-like domain-containing protein</fullName>
    </recommendedName>
</protein>
<evidence type="ECO:0008006" key="2">
    <source>
        <dbReference type="Google" id="ProtNLM"/>
    </source>
</evidence>
<name>X1JTP8_9ZZZZ</name>
<sequence length="69" mass="8418">MQLKKIDIGGHFYEVEENEKECLREENNEYCHGLIDYLSKKIYYRRKEIHSKSSLHQTIAHEILHAFFY</sequence>
<comment type="caution">
    <text evidence="1">The sequence shown here is derived from an EMBL/GenBank/DDBJ whole genome shotgun (WGS) entry which is preliminary data.</text>
</comment>
<feature type="non-terminal residue" evidence="1">
    <location>
        <position position="69"/>
    </location>
</feature>
<gene>
    <name evidence="1" type="ORF">S03H2_53328</name>
</gene>